<dbReference type="PANTHER" id="PTHR24225">
    <property type="entry name" value="CHEMOTACTIC RECEPTOR"/>
    <property type="match status" value="1"/>
</dbReference>
<feature type="transmembrane region" description="Helical" evidence="14">
    <location>
        <begin position="160"/>
        <end position="182"/>
    </location>
</feature>
<dbReference type="InterPro" id="IPR000276">
    <property type="entry name" value="GPCR_Rhodpsn"/>
</dbReference>
<dbReference type="AlphaFoldDB" id="A0AAV7Q1K2"/>
<protein>
    <recommendedName>
        <fullName evidence="15">G-protein coupled receptors family 1 profile domain-containing protein</fullName>
    </recommendedName>
</protein>
<dbReference type="PANTHER" id="PTHR24225:SF0">
    <property type="entry name" value="N-FORMYL PEPTIDE RECEPTOR 2"/>
    <property type="match status" value="1"/>
</dbReference>
<dbReference type="GO" id="GO:0004930">
    <property type="term" value="F:G protein-coupled receptor activity"/>
    <property type="evidence" value="ECO:0007669"/>
    <property type="project" value="UniProtKB-KW"/>
</dbReference>
<reference evidence="16" key="1">
    <citation type="journal article" date="2022" name="bioRxiv">
        <title>Sequencing and chromosome-scale assembly of the giantPleurodeles waltlgenome.</title>
        <authorList>
            <person name="Brown T."/>
            <person name="Elewa A."/>
            <person name="Iarovenko S."/>
            <person name="Subramanian E."/>
            <person name="Araus A.J."/>
            <person name="Petzold A."/>
            <person name="Susuki M."/>
            <person name="Suzuki K.-i.T."/>
            <person name="Hayashi T."/>
            <person name="Toyoda A."/>
            <person name="Oliveira C."/>
            <person name="Osipova E."/>
            <person name="Leigh N.D."/>
            <person name="Simon A."/>
            <person name="Yun M.H."/>
        </authorList>
    </citation>
    <scope>NUCLEOTIDE SEQUENCE</scope>
    <source>
        <strain evidence="16">20211129_DDA</strain>
        <tissue evidence="16">Liver</tissue>
    </source>
</reference>
<sequence>MTSASEDATRFLFSSTIASTLANTSRGRSQPKKCEEDTNIVNSMNTLSVVLYSVAFLLGVMGNGLVIWVTGFKMKKTVNTVWFLNLAIADFIFTLFLPLSIAFTAMDFHWSFGKFLCKMNSGVSFINLYASVFFLTIISIDRCFSVVLPVWCQNHRSLRLASIIALVIWILALIFSSPILYFRDTTVSRKTNTTACFTNYADLTKPENILLFQKRHKAMGVTRFVFGFLIPFMVIVVCYGIISWRIVRNRMSNKSRKPFLIMTAVIVCFFFCWLPFHIFAFLEISTHKGTSCAFQRALKVGIPLATNLAFLNSCVNPILYVLLGQDARSTIRKSFLAQLEGAFKEDASQDSRYSRNQSKTMSELDTSVDRMASKKLPMQQVPLTDQ</sequence>
<evidence type="ECO:0000256" key="9">
    <source>
        <dbReference type="ARBA" id="ARBA00023180"/>
    </source>
</evidence>
<feature type="transmembrane region" description="Helical" evidence="14">
    <location>
        <begin position="126"/>
        <end position="148"/>
    </location>
</feature>
<keyword evidence="6 14" id="KW-0472">Membrane</keyword>
<dbReference type="GO" id="GO:0005886">
    <property type="term" value="C:plasma membrane"/>
    <property type="evidence" value="ECO:0007669"/>
    <property type="project" value="UniProtKB-SubCell"/>
</dbReference>
<feature type="transmembrane region" description="Helical" evidence="14">
    <location>
        <begin position="81"/>
        <end position="106"/>
    </location>
</feature>
<dbReference type="GO" id="GO:0007200">
    <property type="term" value="P:phospholipase C-activating G protein-coupled receptor signaling pathway"/>
    <property type="evidence" value="ECO:0007669"/>
    <property type="project" value="TreeGrafter"/>
</dbReference>
<evidence type="ECO:0000256" key="10">
    <source>
        <dbReference type="ARBA" id="ARBA00023224"/>
    </source>
</evidence>
<feature type="domain" description="G-protein coupled receptors family 1 profile" evidence="15">
    <location>
        <begin position="62"/>
        <end position="320"/>
    </location>
</feature>
<organism evidence="16 17">
    <name type="scientific">Pleurodeles waltl</name>
    <name type="common">Iberian ribbed newt</name>
    <dbReference type="NCBI Taxonomy" id="8319"/>
    <lineage>
        <taxon>Eukaryota</taxon>
        <taxon>Metazoa</taxon>
        <taxon>Chordata</taxon>
        <taxon>Craniata</taxon>
        <taxon>Vertebrata</taxon>
        <taxon>Euteleostomi</taxon>
        <taxon>Amphibia</taxon>
        <taxon>Batrachia</taxon>
        <taxon>Caudata</taxon>
        <taxon>Salamandroidea</taxon>
        <taxon>Salamandridae</taxon>
        <taxon>Pleurodelinae</taxon>
        <taxon>Pleurodeles</taxon>
    </lineage>
</organism>
<feature type="transmembrane region" description="Helical" evidence="14">
    <location>
        <begin position="302"/>
        <end position="323"/>
    </location>
</feature>
<comment type="similarity">
    <text evidence="12">Belongs to the G-protein coupled receptor 1 family.</text>
</comment>
<evidence type="ECO:0000256" key="5">
    <source>
        <dbReference type="ARBA" id="ARBA00023040"/>
    </source>
</evidence>
<dbReference type="EMBL" id="JANPWB010000011">
    <property type="protein sequence ID" value="KAJ1132603.1"/>
    <property type="molecule type" value="Genomic_DNA"/>
</dbReference>
<feature type="transmembrane region" description="Helical" evidence="14">
    <location>
        <begin position="49"/>
        <end position="69"/>
    </location>
</feature>
<evidence type="ECO:0000256" key="14">
    <source>
        <dbReference type="SAM" id="Phobius"/>
    </source>
</evidence>
<name>A0AAV7Q1K2_PLEWA</name>
<dbReference type="PRINTS" id="PR00237">
    <property type="entry name" value="GPCRRHODOPSN"/>
</dbReference>
<keyword evidence="17" id="KW-1185">Reference proteome</keyword>
<keyword evidence="9" id="KW-0325">Glycoprotein</keyword>
<evidence type="ECO:0000256" key="6">
    <source>
        <dbReference type="ARBA" id="ARBA00023136"/>
    </source>
</evidence>
<evidence type="ECO:0000256" key="4">
    <source>
        <dbReference type="ARBA" id="ARBA00022989"/>
    </source>
</evidence>
<keyword evidence="2" id="KW-1003">Cell membrane</keyword>
<keyword evidence="4 14" id="KW-1133">Transmembrane helix</keyword>
<dbReference type="Proteomes" id="UP001066276">
    <property type="component" value="Chromosome 7"/>
</dbReference>
<evidence type="ECO:0000313" key="16">
    <source>
        <dbReference type="EMBL" id="KAJ1132603.1"/>
    </source>
</evidence>
<keyword evidence="3 12" id="KW-0812">Transmembrane</keyword>
<dbReference type="Pfam" id="PF00001">
    <property type="entry name" value="7tm_1"/>
    <property type="match status" value="1"/>
</dbReference>
<dbReference type="PROSITE" id="PS00237">
    <property type="entry name" value="G_PROTEIN_RECEP_F1_1"/>
    <property type="match status" value="1"/>
</dbReference>
<accession>A0AAV7Q1K2</accession>
<evidence type="ECO:0000256" key="11">
    <source>
        <dbReference type="ARBA" id="ARBA00025736"/>
    </source>
</evidence>
<evidence type="ECO:0000313" key="17">
    <source>
        <dbReference type="Proteomes" id="UP001066276"/>
    </source>
</evidence>
<evidence type="ECO:0000259" key="15">
    <source>
        <dbReference type="PROSITE" id="PS50262"/>
    </source>
</evidence>
<dbReference type="GO" id="GO:0007204">
    <property type="term" value="P:positive regulation of cytosolic calcium ion concentration"/>
    <property type="evidence" value="ECO:0007669"/>
    <property type="project" value="TreeGrafter"/>
</dbReference>
<feature type="compositionally biased region" description="Polar residues" evidence="13">
    <location>
        <begin position="354"/>
        <end position="365"/>
    </location>
</feature>
<evidence type="ECO:0000256" key="13">
    <source>
        <dbReference type="SAM" id="MobiDB-lite"/>
    </source>
</evidence>
<evidence type="ECO:0000256" key="1">
    <source>
        <dbReference type="ARBA" id="ARBA00004651"/>
    </source>
</evidence>
<gene>
    <name evidence="16" type="ORF">NDU88_010910</name>
</gene>
<dbReference type="PROSITE" id="PS50262">
    <property type="entry name" value="G_PROTEIN_RECEP_F1_2"/>
    <property type="match status" value="1"/>
</dbReference>
<dbReference type="GO" id="GO:0004875">
    <property type="term" value="F:complement receptor activity"/>
    <property type="evidence" value="ECO:0007669"/>
    <property type="project" value="TreeGrafter"/>
</dbReference>
<dbReference type="Gene3D" id="1.20.1070.10">
    <property type="entry name" value="Rhodopsin 7-helix transmembrane proteins"/>
    <property type="match status" value="1"/>
</dbReference>
<dbReference type="PRINTS" id="PR00526">
    <property type="entry name" value="FMETLEUPHER"/>
</dbReference>
<evidence type="ECO:0000256" key="7">
    <source>
        <dbReference type="ARBA" id="ARBA00023157"/>
    </source>
</evidence>
<comment type="subcellular location">
    <subcellularLocation>
        <location evidence="1">Cell membrane</location>
        <topology evidence="1">Multi-pass membrane protein</topology>
    </subcellularLocation>
</comment>
<keyword evidence="5 12" id="KW-0297">G-protein coupled receptor</keyword>
<evidence type="ECO:0000256" key="2">
    <source>
        <dbReference type="ARBA" id="ARBA00022475"/>
    </source>
</evidence>
<dbReference type="FunFam" id="1.20.1070.10:FF:000034">
    <property type="entry name" value="G-protein coupled receptor 1"/>
    <property type="match status" value="1"/>
</dbReference>
<proteinExistence type="inferred from homology"/>
<comment type="caution">
    <text evidence="16">The sequence shown here is derived from an EMBL/GenBank/DDBJ whole genome shotgun (WGS) entry which is preliminary data.</text>
</comment>
<dbReference type="SUPFAM" id="SSF81321">
    <property type="entry name" value="Family A G protein-coupled receptor-like"/>
    <property type="match status" value="1"/>
</dbReference>
<feature type="transmembrane region" description="Helical" evidence="14">
    <location>
        <begin position="259"/>
        <end position="282"/>
    </location>
</feature>
<dbReference type="InterPro" id="IPR000826">
    <property type="entry name" value="Formyl_rcpt-rel"/>
</dbReference>
<evidence type="ECO:0000256" key="12">
    <source>
        <dbReference type="RuleBase" id="RU000688"/>
    </source>
</evidence>
<feature type="region of interest" description="Disordered" evidence="13">
    <location>
        <begin position="347"/>
        <end position="386"/>
    </location>
</feature>
<keyword evidence="8 12" id="KW-0675">Receptor</keyword>
<evidence type="ECO:0000256" key="3">
    <source>
        <dbReference type="ARBA" id="ARBA00022692"/>
    </source>
</evidence>
<comment type="similarity">
    <text evidence="11">Belongs to the chemokine-like receptor (CMKLR) family.</text>
</comment>
<keyword evidence="7" id="KW-1015">Disulfide bond</keyword>
<dbReference type="GO" id="GO:0006954">
    <property type="term" value="P:inflammatory response"/>
    <property type="evidence" value="ECO:0007669"/>
    <property type="project" value="TreeGrafter"/>
</dbReference>
<dbReference type="InterPro" id="IPR017452">
    <property type="entry name" value="GPCR_Rhodpsn_7TM"/>
</dbReference>
<keyword evidence="10 12" id="KW-0807">Transducer</keyword>
<evidence type="ECO:0000256" key="8">
    <source>
        <dbReference type="ARBA" id="ARBA00023170"/>
    </source>
</evidence>
<feature type="transmembrane region" description="Helical" evidence="14">
    <location>
        <begin position="224"/>
        <end position="247"/>
    </location>
</feature>